<comment type="caution">
    <text evidence="2">The sequence shown here is derived from an EMBL/GenBank/DDBJ whole genome shotgun (WGS) entry which is preliminary data.</text>
</comment>
<feature type="signal peptide" evidence="1">
    <location>
        <begin position="1"/>
        <end position="28"/>
    </location>
</feature>
<keyword evidence="3" id="KW-1185">Reference proteome</keyword>
<dbReference type="EMBL" id="JAHIBW010000011">
    <property type="protein sequence ID" value="KAG7306661.1"/>
    <property type="molecule type" value="Genomic_DNA"/>
</dbReference>
<evidence type="ECO:0000256" key="1">
    <source>
        <dbReference type="SAM" id="SignalP"/>
    </source>
</evidence>
<name>A0ABQ7QNN7_PLUXY</name>
<evidence type="ECO:0000313" key="2">
    <source>
        <dbReference type="EMBL" id="KAG7306661.1"/>
    </source>
</evidence>
<evidence type="ECO:0000313" key="3">
    <source>
        <dbReference type="Proteomes" id="UP000823941"/>
    </source>
</evidence>
<organism evidence="2 3">
    <name type="scientific">Plutella xylostella</name>
    <name type="common">Diamondback moth</name>
    <name type="synonym">Plutella maculipennis</name>
    <dbReference type="NCBI Taxonomy" id="51655"/>
    <lineage>
        <taxon>Eukaryota</taxon>
        <taxon>Metazoa</taxon>
        <taxon>Ecdysozoa</taxon>
        <taxon>Arthropoda</taxon>
        <taxon>Hexapoda</taxon>
        <taxon>Insecta</taxon>
        <taxon>Pterygota</taxon>
        <taxon>Neoptera</taxon>
        <taxon>Endopterygota</taxon>
        <taxon>Lepidoptera</taxon>
        <taxon>Glossata</taxon>
        <taxon>Ditrysia</taxon>
        <taxon>Yponomeutoidea</taxon>
        <taxon>Plutellidae</taxon>
        <taxon>Plutella</taxon>
    </lineage>
</organism>
<proteinExistence type="predicted"/>
<protein>
    <submittedName>
        <fullName evidence="2">Uncharacterized protein</fullName>
    </submittedName>
</protein>
<gene>
    <name evidence="2" type="ORF">JYU34_008079</name>
</gene>
<accession>A0ABQ7QNN7</accession>
<keyword evidence="1" id="KW-0732">Signal</keyword>
<feature type="chain" id="PRO_5046025046" evidence="1">
    <location>
        <begin position="29"/>
        <end position="80"/>
    </location>
</feature>
<dbReference type="Proteomes" id="UP000823941">
    <property type="component" value="Chromosome 11"/>
</dbReference>
<reference evidence="2 3" key="1">
    <citation type="submission" date="2021-06" db="EMBL/GenBank/DDBJ databases">
        <title>A haploid diamondback moth (Plutella xylostella L.) genome assembly resolves 31 chromosomes and identifies a diamide resistance mutation.</title>
        <authorList>
            <person name="Ward C.M."/>
            <person name="Perry K.D."/>
            <person name="Baker G."/>
            <person name="Powis K."/>
            <person name="Heckel D.G."/>
            <person name="Baxter S.W."/>
        </authorList>
    </citation>
    <scope>NUCLEOTIDE SEQUENCE [LARGE SCALE GENOMIC DNA]</scope>
    <source>
        <strain evidence="2 3">LV</strain>
        <tissue evidence="2">Single pupa</tissue>
    </source>
</reference>
<sequence length="80" mass="7754">MMGVLSAAAAAFLAFFLAFLDLPAGAGAGAGAGGMPRAGAVLNIIMAGSALMTGGGRATGVGAAASWLHFHIGWNVMCKC</sequence>